<dbReference type="PANTHER" id="PTHR42930:SF2">
    <property type="entry name" value="PHOU DOMAIN-CONTAINING PROTEIN"/>
    <property type="match status" value="1"/>
</dbReference>
<dbReference type="GO" id="GO:0030643">
    <property type="term" value="P:intracellular phosphate ion homeostasis"/>
    <property type="evidence" value="ECO:0007669"/>
    <property type="project" value="InterPro"/>
</dbReference>
<dbReference type="InterPro" id="IPR026022">
    <property type="entry name" value="PhoU_dom"/>
</dbReference>
<protein>
    <recommendedName>
        <fullName evidence="1">PhoU domain-containing protein</fullName>
    </recommendedName>
</protein>
<feature type="domain" description="PhoU" evidence="1">
    <location>
        <begin position="19"/>
        <end position="109"/>
    </location>
</feature>
<dbReference type="GO" id="GO:0045936">
    <property type="term" value="P:negative regulation of phosphate metabolic process"/>
    <property type="evidence" value="ECO:0007669"/>
    <property type="project" value="InterPro"/>
</dbReference>
<evidence type="ECO:0000259" key="1">
    <source>
        <dbReference type="Pfam" id="PF01895"/>
    </source>
</evidence>
<dbReference type="EMBL" id="BARS01023886">
    <property type="protein sequence ID" value="GAG01590.1"/>
    <property type="molecule type" value="Genomic_DNA"/>
</dbReference>
<dbReference type="AlphaFoldDB" id="X0U7R8"/>
<evidence type="ECO:0000313" key="2">
    <source>
        <dbReference type="EMBL" id="GAG01590.1"/>
    </source>
</evidence>
<name>X0U7R8_9ZZZZ</name>
<feature type="non-terminal residue" evidence="2">
    <location>
        <position position="1"/>
    </location>
</feature>
<dbReference type="PANTHER" id="PTHR42930">
    <property type="entry name" value="PHOSPHATE-SPECIFIC TRANSPORT SYSTEM ACCESSORY PROTEIN PHOU"/>
    <property type="match status" value="1"/>
</dbReference>
<organism evidence="2">
    <name type="scientific">marine sediment metagenome</name>
    <dbReference type="NCBI Taxonomy" id="412755"/>
    <lineage>
        <taxon>unclassified sequences</taxon>
        <taxon>metagenomes</taxon>
        <taxon>ecological metagenomes</taxon>
    </lineage>
</organism>
<dbReference type="Gene3D" id="1.20.58.220">
    <property type="entry name" value="Phosphate transport system protein phou homolog 2, domain 2"/>
    <property type="match status" value="2"/>
</dbReference>
<dbReference type="InterPro" id="IPR028366">
    <property type="entry name" value="PhoU"/>
</dbReference>
<reference evidence="2" key="1">
    <citation type="journal article" date="2014" name="Front. Microbiol.">
        <title>High frequency of phylogenetically diverse reductive dehalogenase-homologous genes in deep subseafloor sedimentary metagenomes.</title>
        <authorList>
            <person name="Kawai M."/>
            <person name="Futagami T."/>
            <person name="Toyoda A."/>
            <person name="Takaki Y."/>
            <person name="Nishi S."/>
            <person name="Hori S."/>
            <person name="Arai W."/>
            <person name="Tsubouchi T."/>
            <person name="Morono Y."/>
            <person name="Uchiyama I."/>
            <person name="Ito T."/>
            <person name="Fujiyama A."/>
            <person name="Inagaki F."/>
            <person name="Takami H."/>
        </authorList>
    </citation>
    <scope>NUCLEOTIDE SEQUENCE</scope>
    <source>
        <strain evidence="2">Expedition CK06-06</strain>
    </source>
</reference>
<comment type="caution">
    <text evidence="2">The sequence shown here is derived from an EMBL/GenBank/DDBJ whole genome shotgun (WGS) entry which is preliminary data.</text>
</comment>
<sequence length="230" mass="25920">IVLQTLIDESKASVVSGIERIHIITYSMCRDILKATENWDTDLARSVVSLEDDVDQLTYFLLRLIRGAALNPTLGRQLDLDPLDCLDYQTLVHRIERIADHTTNIANSVIALIENKMEIPENVLSTLIEAAKIAFTSYDEAVNGFLTKNIDQTNEIIDRQKNIRELFKEITPLPRFGKPGDTASLSQVITMRESIKNISHHAADIAEITIDRAYKLEEITQTSSTQIKRG</sequence>
<dbReference type="InterPro" id="IPR038078">
    <property type="entry name" value="PhoU-like_sf"/>
</dbReference>
<feature type="domain" description="PhoU" evidence="1">
    <location>
        <begin position="128"/>
        <end position="208"/>
    </location>
</feature>
<dbReference type="Pfam" id="PF01895">
    <property type="entry name" value="PhoU"/>
    <property type="match status" value="2"/>
</dbReference>
<proteinExistence type="predicted"/>
<accession>X0U7R8</accession>
<dbReference type="SUPFAM" id="SSF109755">
    <property type="entry name" value="PhoU-like"/>
    <property type="match status" value="1"/>
</dbReference>
<gene>
    <name evidence="2" type="ORF">S01H1_37995</name>
</gene>